<keyword evidence="3" id="KW-1185">Reference proteome</keyword>
<dbReference type="GO" id="GO:0036297">
    <property type="term" value="P:interstrand cross-link repair"/>
    <property type="evidence" value="ECO:0007669"/>
    <property type="project" value="TreeGrafter"/>
</dbReference>
<proteinExistence type="inferred from homology"/>
<name>A0AAN9AKW9_9CAEN</name>
<evidence type="ECO:0000313" key="3">
    <source>
        <dbReference type="Proteomes" id="UP001374579"/>
    </source>
</evidence>
<evidence type="ECO:0000313" key="2">
    <source>
        <dbReference type="EMBL" id="KAK7088808.1"/>
    </source>
</evidence>
<evidence type="ECO:0000256" key="1">
    <source>
        <dbReference type="ARBA" id="ARBA00009797"/>
    </source>
</evidence>
<dbReference type="GO" id="GO:0045145">
    <property type="term" value="F:single-stranded DNA 5'-3' DNA exonuclease activity"/>
    <property type="evidence" value="ECO:0007669"/>
    <property type="project" value="InterPro"/>
</dbReference>
<comment type="caution">
    <text evidence="2">The sequence shown here is derived from an EMBL/GenBank/DDBJ whole genome shotgun (WGS) entry which is preliminary data.</text>
</comment>
<organism evidence="2 3">
    <name type="scientific">Littorina saxatilis</name>
    <dbReference type="NCBI Taxonomy" id="31220"/>
    <lineage>
        <taxon>Eukaryota</taxon>
        <taxon>Metazoa</taxon>
        <taxon>Spiralia</taxon>
        <taxon>Lophotrochozoa</taxon>
        <taxon>Mollusca</taxon>
        <taxon>Gastropoda</taxon>
        <taxon>Caenogastropoda</taxon>
        <taxon>Littorinimorpha</taxon>
        <taxon>Littorinoidea</taxon>
        <taxon>Littorinidae</taxon>
        <taxon>Littorina</taxon>
    </lineage>
</organism>
<dbReference type="InterPro" id="IPR019190">
    <property type="entry name" value="EXOV"/>
</dbReference>
<evidence type="ECO:0008006" key="4">
    <source>
        <dbReference type="Google" id="ProtNLM"/>
    </source>
</evidence>
<dbReference type="PANTHER" id="PTHR14464:SF4">
    <property type="entry name" value="EXONUCLEASE V"/>
    <property type="match status" value="1"/>
</dbReference>
<dbReference type="EMBL" id="JBAMIC010004070">
    <property type="protein sequence ID" value="KAK7088808.1"/>
    <property type="molecule type" value="Genomic_DNA"/>
</dbReference>
<gene>
    <name evidence="2" type="ORF">V1264_022680</name>
</gene>
<dbReference type="AlphaFoldDB" id="A0AAN9AKW9"/>
<accession>A0AAN9AKW9</accession>
<dbReference type="PANTHER" id="PTHR14464">
    <property type="entry name" value="EXONUCLEASE V"/>
    <property type="match status" value="1"/>
</dbReference>
<protein>
    <recommendedName>
        <fullName evidence="4">Exonuclease V</fullName>
    </recommendedName>
</protein>
<dbReference type="Pfam" id="PF09810">
    <property type="entry name" value="Exo5"/>
    <property type="match status" value="3"/>
</dbReference>
<comment type="similarity">
    <text evidence="1">Belongs to the EXO5 family.</text>
</comment>
<dbReference type="Proteomes" id="UP001374579">
    <property type="component" value="Unassembled WGS sequence"/>
</dbReference>
<dbReference type="GO" id="GO:0005634">
    <property type="term" value="C:nucleus"/>
    <property type="evidence" value="ECO:0007669"/>
    <property type="project" value="TreeGrafter"/>
</dbReference>
<reference evidence="2 3" key="1">
    <citation type="submission" date="2024-02" db="EMBL/GenBank/DDBJ databases">
        <title>Chromosome-scale genome assembly of the rough periwinkle Littorina saxatilis.</title>
        <authorList>
            <person name="De Jode A."/>
            <person name="Faria R."/>
            <person name="Formenti G."/>
            <person name="Sims Y."/>
            <person name="Smith T.P."/>
            <person name="Tracey A."/>
            <person name="Wood J.M.D."/>
            <person name="Zagrodzka Z.B."/>
            <person name="Johannesson K."/>
            <person name="Butlin R.K."/>
            <person name="Leder E.H."/>
        </authorList>
    </citation>
    <scope>NUCLEOTIDE SEQUENCE [LARGE SCALE GENOMIC DNA]</scope>
    <source>
        <strain evidence="2">Snail1</strain>
        <tissue evidence="2">Muscle</tissue>
    </source>
</reference>
<sequence length="377" mass="42512">MANNENTAVIDNQNEDSWSDIDESLLVQCDDNENSDPSVINKETSHLKDPLKVEEEETPLEQFCKHGYLCVTDLTQQVWCEQHLCYTMMGMEPPLPSPLDQVPPPLPTADRPEVKAGKSVHLARELEVHNVVSVKISSRADKWGLHTLNLLSTIRGFLSGIRVAREVPIFGDPFGTGDLFFGIVDELRFDADSYSLGLVELKTRKTQRMPGKAQKKQHSLQVLIYKQLWDNLVRGNFSTDFFLKKLNLTASADQPLSEGVLQHIDSSGVPASSLRQLLTQLTTSVQALVCISSVEIEYVLQETGSVIGRTSVREDFDWLWRMFGHCMDFWHGRRGVEGVAIEEAWKCGGCEFSPVCEWRMKKSRVLSAQNRCSDKEL</sequence>